<keyword evidence="4" id="KW-1185">Reference proteome</keyword>
<feature type="domain" description="EfeO-type cupredoxin-like" evidence="2">
    <location>
        <begin position="7"/>
        <end position="121"/>
    </location>
</feature>
<dbReference type="Gene3D" id="2.60.40.420">
    <property type="entry name" value="Cupredoxins - blue copper proteins"/>
    <property type="match status" value="1"/>
</dbReference>
<sequence length="122" mass="13414">MKNLISLFTLLLAITFSAQAQDVKTVALEQTKGEFTQKEIKLSEGSYIFNITNNQAGTDVGFVLVPQGKDASDAKNHIKEAYVTKVVAEGKTESSNTVTLQKGTYTYFCPLNKTPQYTLVVE</sequence>
<proteinExistence type="predicted"/>
<evidence type="ECO:0000256" key="1">
    <source>
        <dbReference type="SAM" id="SignalP"/>
    </source>
</evidence>
<evidence type="ECO:0000259" key="2">
    <source>
        <dbReference type="Pfam" id="PF13473"/>
    </source>
</evidence>
<protein>
    <submittedName>
        <fullName evidence="3">Cupredoxin domain-containing protein</fullName>
    </submittedName>
</protein>
<dbReference type="AlphaFoldDB" id="A0A936ZWM8"/>
<keyword evidence="1" id="KW-0732">Signal</keyword>
<dbReference type="SUPFAM" id="SSF49503">
    <property type="entry name" value="Cupredoxins"/>
    <property type="match status" value="1"/>
</dbReference>
<accession>A0A936ZWM8</accession>
<dbReference type="EMBL" id="JAERQJ010000003">
    <property type="protein sequence ID" value="MBL0683340.1"/>
    <property type="molecule type" value="Genomic_DNA"/>
</dbReference>
<dbReference type="Pfam" id="PF13473">
    <property type="entry name" value="Cupredoxin_1"/>
    <property type="match status" value="1"/>
</dbReference>
<dbReference type="InterPro" id="IPR028096">
    <property type="entry name" value="EfeO_Cupredoxin"/>
</dbReference>
<gene>
    <name evidence="3" type="ORF">JJQ60_07415</name>
</gene>
<reference evidence="3" key="1">
    <citation type="submission" date="2021-01" db="EMBL/GenBank/DDBJ databases">
        <authorList>
            <person name="Zhong Y.L."/>
        </authorList>
    </citation>
    <scope>NUCLEOTIDE SEQUENCE</scope>
    <source>
        <strain evidence="3">KCTC 23302</strain>
    </source>
</reference>
<feature type="chain" id="PRO_5036906633" evidence="1">
    <location>
        <begin position="21"/>
        <end position="122"/>
    </location>
</feature>
<dbReference type="Proteomes" id="UP000651057">
    <property type="component" value="Unassembled WGS sequence"/>
</dbReference>
<name>A0A936ZWM8_9FLAO</name>
<comment type="caution">
    <text evidence="3">The sequence shown here is derived from an EMBL/GenBank/DDBJ whole genome shotgun (WGS) entry which is preliminary data.</text>
</comment>
<evidence type="ECO:0000313" key="4">
    <source>
        <dbReference type="Proteomes" id="UP000651057"/>
    </source>
</evidence>
<evidence type="ECO:0000313" key="3">
    <source>
        <dbReference type="EMBL" id="MBL0683340.1"/>
    </source>
</evidence>
<dbReference type="InterPro" id="IPR008972">
    <property type="entry name" value="Cupredoxin"/>
</dbReference>
<feature type="signal peptide" evidence="1">
    <location>
        <begin position="1"/>
        <end position="20"/>
    </location>
</feature>
<organism evidence="3 4">
    <name type="scientific">Aquimarina mytili</name>
    <dbReference type="NCBI Taxonomy" id="874423"/>
    <lineage>
        <taxon>Bacteria</taxon>
        <taxon>Pseudomonadati</taxon>
        <taxon>Bacteroidota</taxon>
        <taxon>Flavobacteriia</taxon>
        <taxon>Flavobacteriales</taxon>
        <taxon>Flavobacteriaceae</taxon>
        <taxon>Aquimarina</taxon>
    </lineage>
</organism>
<dbReference type="RefSeq" id="WP_201918267.1">
    <property type="nucleotide sequence ID" value="NZ_BAABAX010000008.1"/>
</dbReference>